<dbReference type="Proteomes" id="UP000054166">
    <property type="component" value="Unassembled WGS sequence"/>
</dbReference>
<dbReference type="InParanoid" id="A0A0C3EWA7"/>
<protein>
    <submittedName>
        <fullName evidence="1">Uncharacterized protein</fullName>
    </submittedName>
</protein>
<sequence length="192" mass="21870">MPRVATPNHRAQCTFAPLVFRARFQPEWLLTPPPLPWNISYPPHGEGKPADDTPVVTDESPSADKTLLIKIKRPPGEPGRKGERGFSTKDVLDLLEGMYEDLLGDIHVLAVKHLEVTKTISNQPPDKLTLIFKEVKFHIHYTQYRAKQSIVYQIKETYPLLEQKFEGDWPAKAILQVFLKYMSTKHGSAKSK</sequence>
<dbReference type="EMBL" id="KN833031">
    <property type="protein sequence ID" value="KIM76805.1"/>
    <property type="molecule type" value="Genomic_DNA"/>
</dbReference>
<proteinExistence type="predicted"/>
<keyword evidence="2" id="KW-1185">Reference proteome</keyword>
<accession>A0A0C3EWA7</accession>
<reference evidence="2" key="2">
    <citation type="submission" date="2015-01" db="EMBL/GenBank/DDBJ databases">
        <title>Evolutionary Origins and Diversification of the Mycorrhizal Mutualists.</title>
        <authorList>
            <consortium name="DOE Joint Genome Institute"/>
            <consortium name="Mycorrhizal Genomics Consortium"/>
            <person name="Kohler A."/>
            <person name="Kuo A."/>
            <person name="Nagy L.G."/>
            <person name="Floudas D."/>
            <person name="Copeland A."/>
            <person name="Barry K.W."/>
            <person name="Cichocki N."/>
            <person name="Veneault-Fourrey C."/>
            <person name="LaButti K."/>
            <person name="Lindquist E.A."/>
            <person name="Lipzen A."/>
            <person name="Lundell T."/>
            <person name="Morin E."/>
            <person name="Murat C."/>
            <person name="Riley R."/>
            <person name="Ohm R."/>
            <person name="Sun H."/>
            <person name="Tunlid A."/>
            <person name="Henrissat B."/>
            <person name="Grigoriev I.V."/>
            <person name="Hibbett D.S."/>
            <person name="Martin F."/>
        </authorList>
    </citation>
    <scope>NUCLEOTIDE SEQUENCE [LARGE SCALE GENOMIC DNA]</scope>
    <source>
        <strain evidence="2">F 1598</strain>
    </source>
</reference>
<name>A0A0C3EWA7_PILCF</name>
<evidence type="ECO:0000313" key="2">
    <source>
        <dbReference type="Proteomes" id="UP000054166"/>
    </source>
</evidence>
<evidence type="ECO:0000313" key="1">
    <source>
        <dbReference type="EMBL" id="KIM76805.1"/>
    </source>
</evidence>
<reference evidence="1 2" key="1">
    <citation type="submission" date="2014-04" db="EMBL/GenBank/DDBJ databases">
        <authorList>
            <consortium name="DOE Joint Genome Institute"/>
            <person name="Kuo A."/>
            <person name="Tarkka M."/>
            <person name="Buscot F."/>
            <person name="Kohler A."/>
            <person name="Nagy L.G."/>
            <person name="Floudas D."/>
            <person name="Copeland A."/>
            <person name="Barry K.W."/>
            <person name="Cichocki N."/>
            <person name="Veneault-Fourrey C."/>
            <person name="LaButti K."/>
            <person name="Lindquist E.A."/>
            <person name="Lipzen A."/>
            <person name="Lundell T."/>
            <person name="Morin E."/>
            <person name="Murat C."/>
            <person name="Sun H."/>
            <person name="Tunlid A."/>
            <person name="Henrissat B."/>
            <person name="Grigoriev I.V."/>
            <person name="Hibbett D.S."/>
            <person name="Martin F."/>
            <person name="Nordberg H.P."/>
            <person name="Cantor M.N."/>
            <person name="Hua S.X."/>
        </authorList>
    </citation>
    <scope>NUCLEOTIDE SEQUENCE [LARGE SCALE GENOMIC DNA]</scope>
    <source>
        <strain evidence="1 2">F 1598</strain>
    </source>
</reference>
<dbReference type="HOGENOM" id="CLU_1548196_0_0_1"/>
<organism evidence="1 2">
    <name type="scientific">Piloderma croceum (strain F 1598)</name>
    <dbReference type="NCBI Taxonomy" id="765440"/>
    <lineage>
        <taxon>Eukaryota</taxon>
        <taxon>Fungi</taxon>
        <taxon>Dikarya</taxon>
        <taxon>Basidiomycota</taxon>
        <taxon>Agaricomycotina</taxon>
        <taxon>Agaricomycetes</taxon>
        <taxon>Agaricomycetidae</taxon>
        <taxon>Atheliales</taxon>
        <taxon>Atheliaceae</taxon>
        <taxon>Piloderma</taxon>
    </lineage>
</organism>
<dbReference type="AlphaFoldDB" id="A0A0C3EWA7"/>
<gene>
    <name evidence="1" type="ORF">PILCRDRAFT_12511</name>
</gene>